<dbReference type="STRING" id="4615.A0A199W5A9"/>
<reference evidence="3 4" key="1">
    <citation type="journal article" date="2016" name="DNA Res.">
        <title>The draft genome of MD-2 pineapple using hybrid error correction of long reads.</title>
        <authorList>
            <person name="Redwan R.M."/>
            <person name="Saidin A."/>
            <person name="Kumar S.V."/>
        </authorList>
    </citation>
    <scope>NUCLEOTIDE SEQUENCE [LARGE SCALE GENOMIC DNA]</scope>
    <source>
        <strain evidence="4">cv. MD2</strain>
        <tissue evidence="3">Leaf</tissue>
    </source>
</reference>
<dbReference type="SMART" id="SM00205">
    <property type="entry name" value="THN"/>
    <property type="match status" value="1"/>
</dbReference>
<feature type="chain" id="PRO_5008508572" evidence="2">
    <location>
        <begin position="25"/>
        <end position="299"/>
    </location>
</feature>
<feature type="disulfide bond" evidence="1">
    <location>
        <begin position="188"/>
        <end position="256"/>
    </location>
</feature>
<evidence type="ECO:0000313" key="3">
    <source>
        <dbReference type="EMBL" id="OAY84499.1"/>
    </source>
</evidence>
<organism evidence="3 4">
    <name type="scientific">Ananas comosus</name>
    <name type="common">Pineapple</name>
    <name type="synonym">Ananas ananas</name>
    <dbReference type="NCBI Taxonomy" id="4615"/>
    <lineage>
        <taxon>Eukaryota</taxon>
        <taxon>Viridiplantae</taxon>
        <taxon>Streptophyta</taxon>
        <taxon>Embryophyta</taxon>
        <taxon>Tracheophyta</taxon>
        <taxon>Spermatophyta</taxon>
        <taxon>Magnoliopsida</taxon>
        <taxon>Liliopsida</taxon>
        <taxon>Poales</taxon>
        <taxon>Bromeliaceae</taxon>
        <taxon>Bromelioideae</taxon>
        <taxon>Ananas</taxon>
    </lineage>
</organism>
<comment type="caution">
    <text evidence="3">The sequence shown here is derived from an EMBL/GenBank/DDBJ whole genome shotgun (WGS) entry which is preliminary data.</text>
</comment>
<gene>
    <name evidence="3" type="ORF">ACMD2_16756</name>
</gene>
<name>A0A199W5A9_ANACO</name>
<dbReference type="PRINTS" id="PR00347">
    <property type="entry name" value="THAUMATIN"/>
</dbReference>
<keyword evidence="1" id="KW-1015">Disulfide bond</keyword>
<evidence type="ECO:0000313" key="4">
    <source>
        <dbReference type="Proteomes" id="UP000092600"/>
    </source>
</evidence>
<dbReference type="Pfam" id="PF00314">
    <property type="entry name" value="Thaumatin"/>
    <property type="match status" value="1"/>
</dbReference>
<dbReference type="InterPro" id="IPR037176">
    <property type="entry name" value="Osmotin/thaumatin-like_sf"/>
</dbReference>
<dbReference type="InterPro" id="IPR001938">
    <property type="entry name" value="Thaumatin"/>
</dbReference>
<feature type="disulfide bond" evidence="1">
    <location>
        <begin position="223"/>
        <end position="232"/>
    </location>
</feature>
<feature type="disulfide bond" evidence="1">
    <location>
        <begin position="100"/>
        <end position="106"/>
    </location>
</feature>
<dbReference type="AlphaFoldDB" id="A0A199W5A9"/>
<keyword evidence="2" id="KW-0732">Signal</keyword>
<feature type="disulfide bond" evidence="1">
    <location>
        <begin position="35"/>
        <end position="284"/>
    </location>
</feature>
<feature type="signal peptide" evidence="2">
    <location>
        <begin position="1"/>
        <end position="24"/>
    </location>
</feature>
<dbReference type="PIRSF" id="PIRSF002703">
    <property type="entry name" value="Thaumatin"/>
    <property type="match status" value="1"/>
</dbReference>
<evidence type="ECO:0000256" key="2">
    <source>
        <dbReference type="SAM" id="SignalP"/>
    </source>
</evidence>
<feature type="disulfide bond" evidence="1">
    <location>
        <begin position="83"/>
        <end position="95"/>
    </location>
</feature>
<dbReference type="PROSITE" id="PS51367">
    <property type="entry name" value="THAUMATIN_2"/>
    <property type="match status" value="1"/>
</dbReference>
<feature type="disulfide bond" evidence="1">
    <location>
        <begin position="196"/>
        <end position="219"/>
    </location>
</feature>
<dbReference type="EMBL" id="LSRQ01000215">
    <property type="protein sequence ID" value="OAY84499.1"/>
    <property type="molecule type" value="Genomic_DNA"/>
</dbReference>
<feature type="disulfide bond" evidence="1">
    <location>
        <begin position="183"/>
        <end position="273"/>
    </location>
</feature>
<evidence type="ECO:0000256" key="1">
    <source>
        <dbReference type="PIRSR" id="PIRSR002703-1"/>
    </source>
</evidence>
<dbReference type="Proteomes" id="UP000092600">
    <property type="component" value="Unassembled WGS sequence"/>
</dbReference>
<sequence>MESPLLLLLTFLFLGALWASSAAAAAIVFTLHNSCPSTVWPGTLSGNGAAVLGGGGFELPSEATASFSAPPGWSGRFWARTHCNFSASSSSSSSCATGDCSGALRCTLGGATPVTLAEFTLAPASGGQDFYDVSLVDGYNVGIGILLHVKTISELFSLGITAMPPPHAAAAAKVESGANTTVCGYAGCLGDVNEQCPPELRVTLPTLSTSGAATKVVACRSACAAFGAAEYCCTGAYGDPSTCRPTKYSRIFKMACPAAYSYAYDDPTSTFTCPAGARYLITFCPTSKTPSTTTRTGRS</sequence>
<dbReference type="Gene3D" id="2.60.110.10">
    <property type="entry name" value="Thaumatin"/>
    <property type="match status" value="1"/>
</dbReference>
<dbReference type="SUPFAM" id="SSF49870">
    <property type="entry name" value="Osmotin, thaumatin-like protein"/>
    <property type="match status" value="1"/>
</dbReference>
<proteinExistence type="predicted"/>
<dbReference type="CDD" id="cd09218">
    <property type="entry name" value="TLP-PA"/>
    <property type="match status" value="1"/>
</dbReference>
<dbReference type="FunFam" id="2.60.110.10:FF:000004">
    <property type="entry name" value="THAUMATIN-LIKE PROTEIN 1"/>
    <property type="match status" value="1"/>
</dbReference>
<dbReference type="PANTHER" id="PTHR31048">
    <property type="entry name" value="OS03G0233200 PROTEIN"/>
    <property type="match status" value="1"/>
</dbReference>
<protein>
    <submittedName>
        <fullName evidence="3">Pathogenesis-related protein 5</fullName>
    </submittedName>
</protein>
<feature type="disulfide bond" evidence="1">
    <location>
        <begin position="233"/>
        <end position="243"/>
    </location>
</feature>
<accession>A0A199W5A9</accession>